<dbReference type="InterPro" id="IPR009003">
    <property type="entry name" value="Peptidase_S1_PA"/>
</dbReference>
<dbReference type="InterPro" id="IPR018114">
    <property type="entry name" value="TRYPSIN_HIS"/>
</dbReference>
<organism evidence="8 9">
    <name type="scientific">Arctia plantaginis</name>
    <name type="common">Wood tiger moth</name>
    <name type="synonym">Phalaena plantaginis</name>
    <dbReference type="NCBI Taxonomy" id="874455"/>
    <lineage>
        <taxon>Eukaryota</taxon>
        <taxon>Metazoa</taxon>
        <taxon>Ecdysozoa</taxon>
        <taxon>Arthropoda</taxon>
        <taxon>Hexapoda</taxon>
        <taxon>Insecta</taxon>
        <taxon>Pterygota</taxon>
        <taxon>Neoptera</taxon>
        <taxon>Endopterygota</taxon>
        <taxon>Lepidoptera</taxon>
        <taxon>Glossata</taxon>
        <taxon>Ditrysia</taxon>
        <taxon>Noctuoidea</taxon>
        <taxon>Erebidae</taxon>
        <taxon>Arctiinae</taxon>
        <taxon>Arctia</taxon>
    </lineage>
</organism>
<dbReference type="InterPro" id="IPR001254">
    <property type="entry name" value="Trypsin_dom"/>
</dbReference>
<name>A0A8S0Z386_ARCPL</name>
<accession>A0A8S0Z386</accession>
<evidence type="ECO:0000256" key="6">
    <source>
        <dbReference type="SAM" id="SignalP"/>
    </source>
</evidence>
<evidence type="ECO:0000256" key="3">
    <source>
        <dbReference type="ARBA" id="ARBA00022801"/>
    </source>
</evidence>
<dbReference type="GO" id="GO:0006508">
    <property type="term" value="P:proteolysis"/>
    <property type="evidence" value="ECO:0007669"/>
    <property type="project" value="UniProtKB-KW"/>
</dbReference>
<dbReference type="PRINTS" id="PR00722">
    <property type="entry name" value="CHYMOTRYPSIN"/>
</dbReference>
<dbReference type="InterPro" id="IPR001314">
    <property type="entry name" value="Peptidase_S1A"/>
</dbReference>
<dbReference type="PROSITE" id="PS50240">
    <property type="entry name" value="TRYPSIN_DOM"/>
    <property type="match status" value="1"/>
</dbReference>
<keyword evidence="5" id="KW-1015">Disulfide bond</keyword>
<evidence type="ECO:0000313" key="9">
    <source>
        <dbReference type="Proteomes" id="UP000494106"/>
    </source>
</evidence>
<dbReference type="EMBL" id="CADEBC010000208">
    <property type="protein sequence ID" value="CAB3226321.1"/>
    <property type="molecule type" value="Genomic_DNA"/>
</dbReference>
<dbReference type="InterPro" id="IPR050430">
    <property type="entry name" value="Peptidase_S1"/>
</dbReference>
<reference evidence="8 9" key="1">
    <citation type="submission" date="2020-04" db="EMBL/GenBank/DDBJ databases">
        <authorList>
            <person name="Wallbank WR R."/>
            <person name="Pardo Diaz C."/>
            <person name="Kozak K."/>
            <person name="Martin S."/>
            <person name="Jiggins C."/>
            <person name="Moest M."/>
            <person name="Warren A I."/>
            <person name="Byers J.R.P. K."/>
            <person name="Montejo-Kovacevich G."/>
            <person name="Yen C E."/>
        </authorList>
    </citation>
    <scope>NUCLEOTIDE SEQUENCE [LARGE SCALE GENOMIC DNA]</scope>
</reference>
<sequence>MIENIFKIVTSFSLLISVSSTQDNEGIYLRQSTRALRLIEGETVTTTVYDYVIVLASIIDQEVHRKCTASILTSRWVLTAAHCVEAYQDPVQLARMYIWYKNFTVSPLETKFYSKILEIFIHPHYVYSYNNDQLDFNDIALVRVRSVLMDNYGQLLATDYLALLGHEVTFIGGGQTEKRGFIDSDDMQPLRIGRGVLMTCDKNFLQKMSFPLICVAPRCENKKQTAWYGDAGAPLIHDNKIIAVLVTITPTVVTAYVPVSPYLHWIYNVIETHKNSLYSINKTRF</sequence>
<comment type="similarity">
    <text evidence="1">Belongs to the peptidase S1 family.</text>
</comment>
<keyword evidence="6" id="KW-0732">Signal</keyword>
<dbReference type="SMART" id="SM00020">
    <property type="entry name" value="Tryp_SPc"/>
    <property type="match status" value="1"/>
</dbReference>
<dbReference type="OrthoDB" id="10061449at2759"/>
<dbReference type="GO" id="GO:0004252">
    <property type="term" value="F:serine-type endopeptidase activity"/>
    <property type="evidence" value="ECO:0007669"/>
    <property type="project" value="InterPro"/>
</dbReference>
<feature type="domain" description="Peptidase S1" evidence="7">
    <location>
        <begin position="38"/>
        <end position="271"/>
    </location>
</feature>
<protein>
    <recommendedName>
        <fullName evidence="7">Peptidase S1 domain-containing protein</fullName>
    </recommendedName>
</protein>
<keyword evidence="2" id="KW-0645">Protease</keyword>
<dbReference type="Gene3D" id="2.40.10.10">
    <property type="entry name" value="Trypsin-like serine proteases"/>
    <property type="match status" value="1"/>
</dbReference>
<comment type="caution">
    <text evidence="8">The sequence shown here is derived from an EMBL/GenBank/DDBJ whole genome shotgun (WGS) entry which is preliminary data.</text>
</comment>
<feature type="chain" id="PRO_5035941274" description="Peptidase S1 domain-containing protein" evidence="6">
    <location>
        <begin position="22"/>
        <end position="285"/>
    </location>
</feature>
<keyword evidence="9" id="KW-1185">Reference proteome</keyword>
<keyword evidence="3" id="KW-0378">Hydrolase</keyword>
<dbReference type="InterPro" id="IPR043504">
    <property type="entry name" value="Peptidase_S1_PA_chymotrypsin"/>
</dbReference>
<evidence type="ECO:0000256" key="4">
    <source>
        <dbReference type="ARBA" id="ARBA00022825"/>
    </source>
</evidence>
<evidence type="ECO:0000256" key="1">
    <source>
        <dbReference type="ARBA" id="ARBA00007664"/>
    </source>
</evidence>
<feature type="signal peptide" evidence="6">
    <location>
        <begin position="1"/>
        <end position="21"/>
    </location>
</feature>
<dbReference type="SUPFAM" id="SSF50494">
    <property type="entry name" value="Trypsin-like serine proteases"/>
    <property type="match status" value="1"/>
</dbReference>
<evidence type="ECO:0000313" key="8">
    <source>
        <dbReference type="EMBL" id="CAB3226321.1"/>
    </source>
</evidence>
<evidence type="ECO:0000256" key="5">
    <source>
        <dbReference type="ARBA" id="ARBA00023157"/>
    </source>
</evidence>
<gene>
    <name evidence="8" type="ORF">APLA_LOCUS2802</name>
</gene>
<dbReference type="Proteomes" id="UP000494106">
    <property type="component" value="Unassembled WGS sequence"/>
</dbReference>
<dbReference type="Pfam" id="PF00089">
    <property type="entry name" value="Trypsin"/>
    <property type="match status" value="1"/>
</dbReference>
<dbReference type="PROSITE" id="PS00134">
    <property type="entry name" value="TRYPSIN_HIS"/>
    <property type="match status" value="1"/>
</dbReference>
<proteinExistence type="inferred from homology"/>
<dbReference type="PANTHER" id="PTHR24276">
    <property type="entry name" value="POLYSERASE-RELATED"/>
    <property type="match status" value="1"/>
</dbReference>
<evidence type="ECO:0000259" key="7">
    <source>
        <dbReference type="PROSITE" id="PS50240"/>
    </source>
</evidence>
<keyword evidence="4" id="KW-0720">Serine protease</keyword>
<dbReference type="AlphaFoldDB" id="A0A8S0Z386"/>
<evidence type="ECO:0000256" key="2">
    <source>
        <dbReference type="ARBA" id="ARBA00022670"/>
    </source>
</evidence>
<dbReference type="PANTHER" id="PTHR24276:SF98">
    <property type="entry name" value="FI18310P1-RELATED"/>
    <property type="match status" value="1"/>
</dbReference>